<dbReference type="Proteomes" id="UP000821845">
    <property type="component" value="Chromosome 7"/>
</dbReference>
<evidence type="ECO:0000313" key="1">
    <source>
        <dbReference type="EMBL" id="KAH6925305.1"/>
    </source>
</evidence>
<keyword evidence="2" id="KW-1185">Reference proteome</keyword>
<reference evidence="1" key="1">
    <citation type="submission" date="2020-05" db="EMBL/GenBank/DDBJ databases">
        <title>Large-scale comparative analyses of tick genomes elucidate their genetic diversity and vector capacities.</title>
        <authorList>
            <person name="Jia N."/>
            <person name="Wang J."/>
            <person name="Shi W."/>
            <person name="Du L."/>
            <person name="Sun Y."/>
            <person name="Zhan W."/>
            <person name="Jiang J."/>
            <person name="Wang Q."/>
            <person name="Zhang B."/>
            <person name="Ji P."/>
            <person name="Sakyi L.B."/>
            <person name="Cui X."/>
            <person name="Yuan T."/>
            <person name="Jiang B."/>
            <person name="Yang W."/>
            <person name="Lam T.T.-Y."/>
            <person name="Chang Q."/>
            <person name="Ding S."/>
            <person name="Wang X."/>
            <person name="Zhu J."/>
            <person name="Ruan X."/>
            <person name="Zhao L."/>
            <person name="Wei J."/>
            <person name="Que T."/>
            <person name="Du C."/>
            <person name="Cheng J."/>
            <person name="Dai P."/>
            <person name="Han X."/>
            <person name="Huang E."/>
            <person name="Gao Y."/>
            <person name="Liu J."/>
            <person name="Shao H."/>
            <person name="Ye R."/>
            <person name="Li L."/>
            <person name="Wei W."/>
            <person name="Wang X."/>
            <person name="Wang C."/>
            <person name="Yang T."/>
            <person name="Huo Q."/>
            <person name="Li W."/>
            <person name="Guo W."/>
            <person name="Chen H."/>
            <person name="Zhou L."/>
            <person name="Ni X."/>
            <person name="Tian J."/>
            <person name="Zhou Y."/>
            <person name="Sheng Y."/>
            <person name="Liu T."/>
            <person name="Pan Y."/>
            <person name="Xia L."/>
            <person name="Li J."/>
            <person name="Zhao F."/>
            <person name="Cao W."/>
        </authorList>
    </citation>
    <scope>NUCLEOTIDE SEQUENCE</scope>
    <source>
        <strain evidence="1">Hyas-2018</strain>
    </source>
</reference>
<proteinExistence type="predicted"/>
<gene>
    <name evidence="1" type="ORF">HPB50_003396</name>
</gene>
<dbReference type="EMBL" id="CM023487">
    <property type="protein sequence ID" value="KAH6925305.1"/>
    <property type="molecule type" value="Genomic_DNA"/>
</dbReference>
<name>A0ACB7RSE4_HYAAI</name>
<comment type="caution">
    <text evidence="1">The sequence shown here is derived from an EMBL/GenBank/DDBJ whole genome shotgun (WGS) entry which is preliminary data.</text>
</comment>
<protein>
    <submittedName>
        <fullName evidence="1">Uncharacterized protein</fullName>
    </submittedName>
</protein>
<sequence>MWSTTWWEIFLDKTWVTAGHTQSTIWMDTVVQQCGRWYTHANGLSMGLKQPSGKGQCLIITHISSEDGFVGGSLVSQGATFLDVLAMRDKISACSEPHV</sequence>
<accession>A0ACB7RSE4</accession>
<evidence type="ECO:0000313" key="2">
    <source>
        <dbReference type="Proteomes" id="UP000821845"/>
    </source>
</evidence>
<organism evidence="1 2">
    <name type="scientific">Hyalomma asiaticum</name>
    <name type="common">Tick</name>
    <dbReference type="NCBI Taxonomy" id="266040"/>
    <lineage>
        <taxon>Eukaryota</taxon>
        <taxon>Metazoa</taxon>
        <taxon>Ecdysozoa</taxon>
        <taxon>Arthropoda</taxon>
        <taxon>Chelicerata</taxon>
        <taxon>Arachnida</taxon>
        <taxon>Acari</taxon>
        <taxon>Parasitiformes</taxon>
        <taxon>Ixodida</taxon>
        <taxon>Ixodoidea</taxon>
        <taxon>Ixodidae</taxon>
        <taxon>Hyalomminae</taxon>
        <taxon>Hyalomma</taxon>
    </lineage>
</organism>